<dbReference type="SMART" id="SM00342">
    <property type="entry name" value="HTH_ARAC"/>
    <property type="match status" value="1"/>
</dbReference>
<dbReference type="Pfam" id="PF12833">
    <property type="entry name" value="HTH_18"/>
    <property type="match status" value="1"/>
</dbReference>
<proteinExistence type="predicted"/>
<evidence type="ECO:0000313" key="7">
    <source>
        <dbReference type="Proteomes" id="UP001320715"/>
    </source>
</evidence>
<dbReference type="RefSeq" id="WP_252914398.1">
    <property type="nucleotide sequence ID" value="NZ_JAAAML010000001.1"/>
</dbReference>
<dbReference type="PROSITE" id="PS00041">
    <property type="entry name" value="HTH_ARAC_FAMILY_1"/>
    <property type="match status" value="1"/>
</dbReference>
<dbReference type="PANTHER" id="PTHR43436">
    <property type="entry name" value="ARAC-FAMILY TRANSCRIPTIONAL REGULATOR"/>
    <property type="match status" value="1"/>
</dbReference>
<dbReference type="PANTHER" id="PTHR43436:SF1">
    <property type="entry name" value="TRANSCRIPTIONAL REGULATORY PROTEIN"/>
    <property type="match status" value="1"/>
</dbReference>
<feature type="region of interest" description="Disordered" evidence="4">
    <location>
        <begin position="277"/>
        <end position="299"/>
    </location>
</feature>
<evidence type="ECO:0000259" key="5">
    <source>
        <dbReference type="PROSITE" id="PS01124"/>
    </source>
</evidence>
<dbReference type="InterPro" id="IPR018062">
    <property type="entry name" value="HTH_AraC-typ_CS"/>
</dbReference>
<accession>A0ABT1CL41</accession>
<keyword evidence="2" id="KW-0238">DNA-binding</keyword>
<organism evidence="6 7">
    <name type="scientific">Hoeflea alexandrii</name>
    <dbReference type="NCBI Taxonomy" id="288436"/>
    <lineage>
        <taxon>Bacteria</taxon>
        <taxon>Pseudomonadati</taxon>
        <taxon>Pseudomonadota</taxon>
        <taxon>Alphaproteobacteria</taxon>
        <taxon>Hyphomicrobiales</taxon>
        <taxon>Rhizobiaceae</taxon>
        <taxon>Hoeflea</taxon>
    </lineage>
</organism>
<name>A0ABT1CL41_9HYPH</name>
<dbReference type="InterPro" id="IPR009057">
    <property type="entry name" value="Homeodomain-like_sf"/>
</dbReference>
<sequence length="299" mass="33344">MSLDHLISDTYRALSELDPGSSINLIQGLNLAIVCDQASDSVDRQVYEPLFCLVLQGRKEIVIGPRRIEMRPGSALIVSHDVPVTTRVVEGTQQHPYLALVTRLDIAAIQSLYVEVAHELAPASTTSCIDAGEADEALIEAMKRLLAIRKLSLEAKVLGPLIHREIVFRLLQSHHGGMLREVLRFDGYAGRIAHAVRHIQDHYRERLVVSELAALSAMSLSAFHQQFKTVTGHSPLQYQKILRILEARRLLERGNKTVTDVALDVGYQSATQFSREFSREFGHPPRLRKAAEPASLSKH</sequence>
<evidence type="ECO:0000313" key="6">
    <source>
        <dbReference type="EMBL" id="MCO6406904.1"/>
    </source>
</evidence>
<comment type="caution">
    <text evidence="6">The sequence shown here is derived from an EMBL/GenBank/DDBJ whole genome shotgun (WGS) entry which is preliminary data.</text>
</comment>
<evidence type="ECO:0000256" key="3">
    <source>
        <dbReference type="ARBA" id="ARBA00023163"/>
    </source>
</evidence>
<dbReference type="InterPro" id="IPR018060">
    <property type="entry name" value="HTH_AraC"/>
</dbReference>
<protein>
    <submittedName>
        <fullName evidence="6">Helix-turn-helix domain-containing protein</fullName>
    </submittedName>
</protein>
<dbReference type="Gene3D" id="1.10.10.60">
    <property type="entry name" value="Homeodomain-like"/>
    <property type="match status" value="2"/>
</dbReference>
<feature type="domain" description="HTH araC/xylS-type" evidence="5">
    <location>
        <begin position="193"/>
        <end position="291"/>
    </location>
</feature>
<evidence type="ECO:0000256" key="4">
    <source>
        <dbReference type="SAM" id="MobiDB-lite"/>
    </source>
</evidence>
<gene>
    <name evidence="6" type="ORF">GTW23_01855</name>
</gene>
<evidence type="ECO:0000256" key="1">
    <source>
        <dbReference type="ARBA" id="ARBA00023015"/>
    </source>
</evidence>
<evidence type="ECO:0000256" key="2">
    <source>
        <dbReference type="ARBA" id="ARBA00023125"/>
    </source>
</evidence>
<dbReference type="SUPFAM" id="SSF46689">
    <property type="entry name" value="Homeodomain-like"/>
    <property type="match status" value="2"/>
</dbReference>
<keyword evidence="1" id="KW-0805">Transcription regulation</keyword>
<dbReference type="PROSITE" id="PS01124">
    <property type="entry name" value="HTH_ARAC_FAMILY_2"/>
    <property type="match status" value="1"/>
</dbReference>
<dbReference type="InterPro" id="IPR009594">
    <property type="entry name" value="Tscrpt_reg_HTH_AraC_N"/>
</dbReference>
<dbReference type="EMBL" id="JAAAML010000001">
    <property type="protein sequence ID" value="MCO6406904.1"/>
    <property type="molecule type" value="Genomic_DNA"/>
</dbReference>
<dbReference type="Pfam" id="PF06719">
    <property type="entry name" value="AraC_N"/>
    <property type="match status" value="1"/>
</dbReference>
<reference evidence="6 7" key="1">
    <citation type="submission" date="2020-01" db="EMBL/GenBank/DDBJ databases">
        <title>Genomes of bacteria type strains.</title>
        <authorList>
            <person name="Chen J."/>
            <person name="Zhu S."/>
            <person name="Yang J."/>
        </authorList>
    </citation>
    <scope>NUCLEOTIDE SEQUENCE [LARGE SCALE GENOMIC DNA]</scope>
    <source>
        <strain evidence="6 7">DSM 16655</strain>
    </source>
</reference>
<keyword evidence="3" id="KW-0804">Transcription</keyword>
<dbReference type="Proteomes" id="UP001320715">
    <property type="component" value="Unassembled WGS sequence"/>
</dbReference>
<keyword evidence="7" id="KW-1185">Reference proteome</keyword>